<dbReference type="AlphaFoldDB" id="A0A413I4D7"/>
<reference evidence="4 5" key="1">
    <citation type="submission" date="2018-08" db="EMBL/GenBank/DDBJ databases">
        <title>A genome reference for cultivated species of the human gut microbiota.</title>
        <authorList>
            <person name="Zou Y."/>
            <person name="Xue W."/>
            <person name="Luo G."/>
        </authorList>
    </citation>
    <scope>NUCLEOTIDE SEQUENCE [LARGE SCALE GENOMIC DNA]</scope>
    <source>
        <strain evidence="2 4">AF16-14</strain>
        <strain evidence="3 5">OF03-11</strain>
    </source>
</reference>
<dbReference type="EMBL" id="JAQMRD010000016">
    <property type="protein sequence ID" value="MDB9223872.1"/>
    <property type="molecule type" value="Genomic_DNA"/>
</dbReference>
<dbReference type="Proteomes" id="UP000284434">
    <property type="component" value="Unassembled WGS sequence"/>
</dbReference>
<dbReference type="Proteomes" id="UP000284243">
    <property type="component" value="Unassembled WGS sequence"/>
</dbReference>
<evidence type="ECO:0000313" key="3">
    <source>
        <dbReference type="EMBL" id="RGY02171.1"/>
    </source>
</evidence>
<name>A0A413I4D7_9BACT</name>
<organism evidence="3 5">
    <name type="scientific">Odoribacter splanchnicus</name>
    <dbReference type="NCBI Taxonomy" id="28118"/>
    <lineage>
        <taxon>Bacteria</taxon>
        <taxon>Pseudomonadati</taxon>
        <taxon>Bacteroidota</taxon>
        <taxon>Bacteroidia</taxon>
        <taxon>Bacteroidales</taxon>
        <taxon>Odoribacteraceae</taxon>
        <taxon>Odoribacter</taxon>
    </lineage>
</organism>
<dbReference type="EMBL" id="QRYC01000010">
    <property type="protein sequence ID" value="RGU56373.1"/>
    <property type="molecule type" value="Genomic_DNA"/>
</dbReference>
<proteinExistence type="predicted"/>
<dbReference type="RefSeq" id="WP_013612229.1">
    <property type="nucleotide sequence ID" value="NZ_BAABYK010000001.1"/>
</dbReference>
<dbReference type="EMBL" id="QSCO01000050">
    <property type="protein sequence ID" value="RGY02171.1"/>
    <property type="molecule type" value="Genomic_DNA"/>
</dbReference>
<evidence type="ECO:0000313" key="4">
    <source>
        <dbReference type="Proteomes" id="UP000284243"/>
    </source>
</evidence>
<evidence type="ECO:0000313" key="5">
    <source>
        <dbReference type="Proteomes" id="UP000284434"/>
    </source>
</evidence>
<dbReference type="Proteomes" id="UP001212263">
    <property type="component" value="Unassembled WGS sequence"/>
</dbReference>
<gene>
    <name evidence="2" type="ORF">DWW57_08930</name>
    <name evidence="3" type="ORF">DXA53_19820</name>
    <name evidence="1" type="ORF">PN645_12760</name>
</gene>
<dbReference type="GeneID" id="61275261"/>
<evidence type="ECO:0000313" key="2">
    <source>
        <dbReference type="EMBL" id="RGU56373.1"/>
    </source>
</evidence>
<reference evidence="1" key="2">
    <citation type="submission" date="2023-01" db="EMBL/GenBank/DDBJ databases">
        <title>Human gut microbiome strain richness.</title>
        <authorList>
            <person name="Chen-Liaw A."/>
        </authorList>
    </citation>
    <scope>NUCLEOTIDE SEQUENCE</scope>
    <source>
        <strain evidence="1">RTP21484st1_B7_RTP21484_190118</strain>
    </source>
</reference>
<accession>A0A413I4D7</accession>
<comment type="caution">
    <text evidence="3">The sequence shown here is derived from an EMBL/GenBank/DDBJ whole genome shotgun (WGS) entry which is preliminary data.</text>
</comment>
<evidence type="ECO:0000313" key="1">
    <source>
        <dbReference type="EMBL" id="MDB9223872.1"/>
    </source>
</evidence>
<sequence length="63" mass="7720">MKKRELKPKKTSTTFVPWKITEVYHTEVEYFNEAELKRMAENLCKLMDNYLKNKEREEIHICL</sequence>
<protein>
    <submittedName>
        <fullName evidence="3">Uncharacterized protein</fullName>
    </submittedName>
</protein>